<reference evidence="1" key="1">
    <citation type="submission" date="2023-03" db="EMBL/GenBank/DDBJ databases">
        <authorList>
            <person name="Pothier F. J."/>
        </authorList>
    </citation>
    <scope>NUCLEOTIDE SEQUENCE</scope>
    <source>
        <strain evidence="1">DAPP-PG 215</strain>
    </source>
</reference>
<dbReference type="Proteomes" id="UP001177000">
    <property type="component" value="Chromosome"/>
</dbReference>
<name>A0AAV1BQC2_PSEUB</name>
<dbReference type="EMBL" id="OX458335">
    <property type="protein sequence ID" value="CAI8956961.1"/>
    <property type="molecule type" value="Genomic_DNA"/>
</dbReference>
<dbReference type="AlphaFoldDB" id="A0AAV1BQC2"/>
<organism evidence="1 2">
    <name type="scientific">Pseudomonas syringae pv. tomato</name>
    <dbReference type="NCBI Taxonomy" id="323"/>
    <lineage>
        <taxon>Bacteria</taxon>
        <taxon>Pseudomonadati</taxon>
        <taxon>Pseudomonadota</taxon>
        <taxon>Gammaproteobacteria</taxon>
        <taxon>Pseudomonadales</taxon>
        <taxon>Pseudomonadaceae</taxon>
        <taxon>Pseudomonas</taxon>
    </lineage>
</organism>
<proteinExistence type="predicted"/>
<evidence type="ECO:0000313" key="1">
    <source>
        <dbReference type="EMBL" id="CAI8956961.1"/>
    </source>
</evidence>
<accession>A0AAV1BQC2</accession>
<protein>
    <submittedName>
        <fullName evidence="1">Uncharacterized protein</fullName>
    </submittedName>
</protein>
<evidence type="ECO:0000313" key="2">
    <source>
        <dbReference type="Proteomes" id="UP001177000"/>
    </source>
</evidence>
<sequence length="55" mass="6019">MPPHDSPARLALPILTYGLQPVPVPTSLTAHFSAAIDYEIYFYYLTTNGKPGKSP</sequence>
<gene>
    <name evidence="1" type="ORF">DAPPPG215_23310</name>
</gene>